<dbReference type="GO" id="GO:0015630">
    <property type="term" value="C:microtubule cytoskeleton"/>
    <property type="evidence" value="ECO:0007669"/>
    <property type="project" value="UniProtKB-ARBA"/>
</dbReference>
<dbReference type="EMBL" id="VXIV02000563">
    <property type="protein sequence ID" value="KAF6037472.1"/>
    <property type="molecule type" value="Genomic_DNA"/>
</dbReference>
<reference evidence="8" key="1">
    <citation type="submission" date="2020-06" db="EMBL/GenBank/DDBJ databases">
        <title>Draft genome of Bugula neritina, a colonial animal packing powerful symbionts and potential medicines.</title>
        <authorList>
            <person name="Rayko M."/>
        </authorList>
    </citation>
    <scope>NUCLEOTIDE SEQUENCE [LARGE SCALE GENOMIC DNA]</scope>
    <source>
        <strain evidence="8">Kwan_BN1</strain>
    </source>
</reference>
<comment type="subcellular location">
    <subcellularLocation>
        <location evidence="1">Cytoplasm</location>
        <location evidence="1">Cytoskeleton</location>
        <location evidence="1">Cilium axoneme</location>
    </subcellularLocation>
</comment>
<dbReference type="PANTHER" id="PTHR34924:SF1">
    <property type="entry name" value="PROTEIN FAM166C"/>
    <property type="match status" value="1"/>
</dbReference>
<sequence>MATRSAGTLITTHNSAYVPPALMPGYRGSVPSLKYDYGETYGHQTRKYFQDYRSACLNKSSYPLSKGGDFPTNYSHDPTLVISNRSRTRDRFLAQPKYQLMNQHYDRTRELTSFNMGCQSHREFYNDQSGTIQRAKTFMVPTRAEDQFKDHVPFMVLSTRHTDDIYLPDIDHSARRLPLIPHYSRDAVDKHERRIRDVYFERR</sequence>
<dbReference type="OrthoDB" id="8181742at2759"/>
<keyword evidence="4" id="KW-0966">Cell projection</keyword>
<dbReference type="AlphaFoldDB" id="A0A7J7KFN9"/>
<accession>A0A7J7KFN9</accession>
<evidence type="ECO:0000256" key="2">
    <source>
        <dbReference type="ARBA" id="ARBA00022490"/>
    </source>
</evidence>
<keyword evidence="2" id="KW-0963">Cytoplasm</keyword>
<evidence type="ECO:0000256" key="5">
    <source>
        <dbReference type="ARBA" id="ARBA00035661"/>
    </source>
</evidence>
<organism evidence="8 9">
    <name type="scientific">Bugula neritina</name>
    <name type="common">Brown bryozoan</name>
    <name type="synonym">Sertularia neritina</name>
    <dbReference type="NCBI Taxonomy" id="10212"/>
    <lineage>
        <taxon>Eukaryota</taxon>
        <taxon>Metazoa</taxon>
        <taxon>Spiralia</taxon>
        <taxon>Lophotrochozoa</taxon>
        <taxon>Bryozoa</taxon>
        <taxon>Gymnolaemata</taxon>
        <taxon>Cheilostomatida</taxon>
        <taxon>Flustrina</taxon>
        <taxon>Buguloidea</taxon>
        <taxon>Bugulidae</taxon>
        <taxon>Bugula</taxon>
    </lineage>
</organism>
<name>A0A7J7KFN9_BUGNE</name>
<evidence type="ECO:0000256" key="1">
    <source>
        <dbReference type="ARBA" id="ARBA00004430"/>
    </source>
</evidence>
<evidence type="ECO:0000259" key="7">
    <source>
        <dbReference type="Pfam" id="PF10629"/>
    </source>
</evidence>
<keyword evidence="9" id="KW-1185">Reference proteome</keyword>
<evidence type="ECO:0000256" key="6">
    <source>
        <dbReference type="ARBA" id="ARBA00041160"/>
    </source>
</evidence>
<feature type="domain" description="Ciliary microtubule inner protein 2A-C-like" evidence="7">
    <location>
        <begin position="19"/>
        <end position="85"/>
    </location>
</feature>
<dbReference type="Proteomes" id="UP000593567">
    <property type="component" value="Unassembled WGS sequence"/>
</dbReference>
<comment type="caution">
    <text evidence="8">The sequence shown here is derived from an EMBL/GenBank/DDBJ whole genome shotgun (WGS) entry which is preliminary data.</text>
</comment>
<dbReference type="InterPro" id="IPR052329">
    <property type="entry name" value="CIMIP2C"/>
</dbReference>
<proteinExistence type="inferred from homology"/>
<keyword evidence="3" id="KW-0206">Cytoskeleton</keyword>
<evidence type="ECO:0000313" key="9">
    <source>
        <dbReference type="Proteomes" id="UP000593567"/>
    </source>
</evidence>
<evidence type="ECO:0000256" key="4">
    <source>
        <dbReference type="ARBA" id="ARBA00023273"/>
    </source>
</evidence>
<dbReference type="InterPro" id="IPR018902">
    <property type="entry name" value="CMI2A-C-like_dom"/>
</dbReference>
<dbReference type="GO" id="GO:0005930">
    <property type="term" value="C:axoneme"/>
    <property type="evidence" value="ECO:0007669"/>
    <property type="project" value="UniProtKB-SubCell"/>
</dbReference>
<evidence type="ECO:0000313" key="8">
    <source>
        <dbReference type="EMBL" id="KAF6037472.1"/>
    </source>
</evidence>
<gene>
    <name evidence="8" type="ORF">EB796_004222</name>
</gene>
<dbReference type="PANTHER" id="PTHR34924">
    <property type="entry name" value="UPF0573 PROTEIN C2ORF70"/>
    <property type="match status" value="1"/>
</dbReference>
<evidence type="ECO:0000256" key="3">
    <source>
        <dbReference type="ARBA" id="ARBA00023212"/>
    </source>
</evidence>
<dbReference type="Pfam" id="PF10629">
    <property type="entry name" value="CMI2B-like"/>
    <property type="match status" value="1"/>
</dbReference>
<protein>
    <recommendedName>
        <fullName evidence="6">Ciliary microtubule inner protein 2C</fullName>
    </recommendedName>
</protein>
<comment type="similarity">
    <text evidence="5">Belongs to the CIMIP2 family.</text>
</comment>